<evidence type="ECO:0000256" key="1">
    <source>
        <dbReference type="SAM" id="MobiDB-lite"/>
    </source>
</evidence>
<evidence type="ECO:0000313" key="3">
    <source>
        <dbReference type="Proteomes" id="UP001054837"/>
    </source>
</evidence>
<organism evidence="2 3">
    <name type="scientific">Caerostris darwini</name>
    <dbReference type="NCBI Taxonomy" id="1538125"/>
    <lineage>
        <taxon>Eukaryota</taxon>
        <taxon>Metazoa</taxon>
        <taxon>Ecdysozoa</taxon>
        <taxon>Arthropoda</taxon>
        <taxon>Chelicerata</taxon>
        <taxon>Arachnida</taxon>
        <taxon>Araneae</taxon>
        <taxon>Araneomorphae</taxon>
        <taxon>Entelegynae</taxon>
        <taxon>Araneoidea</taxon>
        <taxon>Araneidae</taxon>
        <taxon>Caerostris</taxon>
    </lineage>
</organism>
<dbReference type="EMBL" id="BPLQ01014882">
    <property type="protein sequence ID" value="GIY84027.1"/>
    <property type="molecule type" value="Genomic_DNA"/>
</dbReference>
<comment type="caution">
    <text evidence="2">The sequence shown here is derived from an EMBL/GenBank/DDBJ whole genome shotgun (WGS) entry which is preliminary data.</text>
</comment>
<gene>
    <name evidence="2" type="ORF">CDAR_395951</name>
</gene>
<proteinExistence type="predicted"/>
<accession>A0AAV4WMW9</accession>
<dbReference type="Proteomes" id="UP001054837">
    <property type="component" value="Unassembled WGS sequence"/>
</dbReference>
<sequence length="138" mass="15225">MHMDEHQSCLLEVVFTFDSSELSPSADLVSRTSQVAKTSRPLSSQSQKGKGGGGGAWTENKRDGLLMMATKRGRQVSATRDFIEMPRERLKQHATPSLPPPSPHLLVFVCAKDALRIDVRPSLFFCCRSHANRSDVGD</sequence>
<keyword evidence="3" id="KW-1185">Reference proteome</keyword>
<protein>
    <submittedName>
        <fullName evidence="2">Uncharacterized protein</fullName>
    </submittedName>
</protein>
<dbReference type="AlphaFoldDB" id="A0AAV4WMW9"/>
<feature type="compositionally biased region" description="Polar residues" evidence="1">
    <location>
        <begin position="30"/>
        <end position="42"/>
    </location>
</feature>
<feature type="region of interest" description="Disordered" evidence="1">
    <location>
        <begin position="26"/>
        <end position="60"/>
    </location>
</feature>
<reference evidence="2 3" key="1">
    <citation type="submission" date="2021-06" db="EMBL/GenBank/DDBJ databases">
        <title>Caerostris darwini draft genome.</title>
        <authorList>
            <person name="Kono N."/>
            <person name="Arakawa K."/>
        </authorList>
    </citation>
    <scope>NUCLEOTIDE SEQUENCE [LARGE SCALE GENOMIC DNA]</scope>
</reference>
<name>A0AAV4WMW9_9ARAC</name>
<evidence type="ECO:0000313" key="2">
    <source>
        <dbReference type="EMBL" id="GIY84027.1"/>
    </source>
</evidence>